<feature type="transmembrane region" description="Helical" evidence="1">
    <location>
        <begin position="98"/>
        <end position="120"/>
    </location>
</feature>
<evidence type="ECO:0000256" key="1">
    <source>
        <dbReference type="SAM" id="Phobius"/>
    </source>
</evidence>
<name>A0A8K0STU3_9HYPO</name>
<reference evidence="2" key="1">
    <citation type="journal article" date="2021" name="Nat. Commun.">
        <title>Genetic determinants of endophytism in the Arabidopsis root mycobiome.</title>
        <authorList>
            <person name="Mesny F."/>
            <person name="Miyauchi S."/>
            <person name="Thiergart T."/>
            <person name="Pickel B."/>
            <person name="Atanasova L."/>
            <person name="Karlsson M."/>
            <person name="Huettel B."/>
            <person name="Barry K.W."/>
            <person name="Haridas S."/>
            <person name="Chen C."/>
            <person name="Bauer D."/>
            <person name="Andreopoulos W."/>
            <person name="Pangilinan J."/>
            <person name="LaButti K."/>
            <person name="Riley R."/>
            <person name="Lipzen A."/>
            <person name="Clum A."/>
            <person name="Drula E."/>
            <person name="Henrissat B."/>
            <person name="Kohler A."/>
            <person name="Grigoriev I.V."/>
            <person name="Martin F.M."/>
            <person name="Hacquard S."/>
        </authorList>
    </citation>
    <scope>NUCLEOTIDE SEQUENCE</scope>
    <source>
        <strain evidence="2">MPI-CAGE-CH-0235</strain>
    </source>
</reference>
<dbReference type="Proteomes" id="UP000813444">
    <property type="component" value="Unassembled WGS sequence"/>
</dbReference>
<keyword evidence="1" id="KW-0812">Transmembrane</keyword>
<gene>
    <name evidence="2" type="ORF">B0I35DRAFT_221446</name>
</gene>
<protein>
    <submittedName>
        <fullName evidence="2">Uncharacterized protein</fullName>
    </submittedName>
</protein>
<dbReference type="AlphaFoldDB" id="A0A8K0STU3"/>
<evidence type="ECO:0000313" key="2">
    <source>
        <dbReference type="EMBL" id="KAH7319831.1"/>
    </source>
</evidence>
<keyword evidence="1" id="KW-0472">Membrane</keyword>
<evidence type="ECO:0000313" key="3">
    <source>
        <dbReference type="Proteomes" id="UP000813444"/>
    </source>
</evidence>
<accession>A0A8K0STU3</accession>
<organism evidence="2 3">
    <name type="scientific">Stachybotrys elegans</name>
    <dbReference type="NCBI Taxonomy" id="80388"/>
    <lineage>
        <taxon>Eukaryota</taxon>
        <taxon>Fungi</taxon>
        <taxon>Dikarya</taxon>
        <taxon>Ascomycota</taxon>
        <taxon>Pezizomycotina</taxon>
        <taxon>Sordariomycetes</taxon>
        <taxon>Hypocreomycetidae</taxon>
        <taxon>Hypocreales</taxon>
        <taxon>Stachybotryaceae</taxon>
        <taxon>Stachybotrys</taxon>
    </lineage>
</organism>
<sequence length="145" mass="15717">MVKAMTLVVRRYVLYTSASCAGPYQPNGKRRRKISLKRPMTTTTMWHRSLRVSPASRTTTEHSIWLPEARCSGPDSRPARSPPGPPVTACRVGTRSSYAFAVVGASVGCLVVAYSGLRILSHKPLLSDQRKGSSIAYAPVCKLAG</sequence>
<dbReference type="EMBL" id="JAGPNK010000006">
    <property type="protein sequence ID" value="KAH7319831.1"/>
    <property type="molecule type" value="Genomic_DNA"/>
</dbReference>
<proteinExistence type="predicted"/>
<keyword evidence="3" id="KW-1185">Reference proteome</keyword>
<comment type="caution">
    <text evidence="2">The sequence shown here is derived from an EMBL/GenBank/DDBJ whole genome shotgun (WGS) entry which is preliminary data.</text>
</comment>
<keyword evidence="1" id="KW-1133">Transmembrane helix</keyword>